<dbReference type="CDD" id="cd13604">
    <property type="entry name" value="PBP2_TRAP_ketoacid_lactate_like"/>
    <property type="match status" value="1"/>
</dbReference>
<dbReference type="Gene3D" id="3.40.190.10">
    <property type="entry name" value="Periplasmic binding protein-like II"/>
    <property type="match status" value="1"/>
</dbReference>
<dbReference type="PROSITE" id="PS51318">
    <property type="entry name" value="TAT"/>
    <property type="match status" value="1"/>
</dbReference>
<dbReference type="AlphaFoldDB" id="A0A7Y4H8F2"/>
<name>A0A7Y4H8F2_9BRAD</name>
<feature type="chain" id="PRO_5030728371" evidence="4">
    <location>
        <begin position="36"/>
        <end position="379"/>
    </location>
</feature>
<comment type="caution">
    <text evidence="5">The sequence shown here is derived from an EMBL/GenBank/DDBJ whole genome shotgun (WGS) entry which is preliminary data.</text>
</comment>
<dbReference type="InterPro" id="IPR006311">
    <property type="entry name" value="TAT_signal"/>
</dbReference>
<dbReference type="GO" id="GO:0031317">
    <property type="term" value="C:tripartite ATP-independent periplasmic transporter complex"/>
    <property type="evidence" value="ECO:0007669"/>
    <property type="project" value="InterPro"/>
</dbReference>
<accession>A0A7Y4H8F2</accession>
<dbReference type="EMBL" id="JAAVLW010000008">
    <property type="protein sequence ID" value="NOJ49571.1"/>
    <property type="molecule type" value="Genomic_DNA"/>
</dbReference>
<dbReference type="InterPro" id="IPR018389">
    <property type="entry name" value="DctP_fam"/>
</dbReference>
<feature type="binding site" evidence="3">
    <location>
        <position position="249"/>
    </location>
    <ligand>
        <name>substrate</name>
    </ligand>
</feature>
<gene>
    <name evidence="5" type="ORF">HCN50_25550</name>
</gene>
<proteinExistence type="predicted"/>
<feature type="binding site" evidence="2">
    <location>
        <position position="165"/>
    </location>
    <ligand>
        <name>substrate</name>
    </ligand>
</feature>
<feature type="binding site" evidence="2">
    <location>
        <position position="186"/>
    </location>
    <ligand>
        <name>substrate</name>
    </ligand>
</feature>
<evidence type="ECO:0000256" key="3">
    <source>
        <dbReference type="PIRSR" id="PIRSR039026-2"/>
    </source>
</evidence>
<evidence type="ECO:0000256" key="2">
    <source>
        <dbReference type="PIRSR" id="PIRSR039026-1"/>
    </source>
</evidence>
<dbReference type="PANTHER" id="PTHR33376">
    <property type="match status" value="1"/>
</dbReference>
<dbReference type="Proteomes" id="UP000528734">
    <property type="component" value="Unassembled WGS sequence"/>
</dbReference>
<keyword evidence="6" id="KW-1185">Reference proteome</keyword>
<dbReference type="GO" id="GO:0055085">
    <property type="term" value="P:transmembrane transport"/>
    <property type="evidence" value="ECO:0007669"/>
    <property type="project" value="InterPro"/>
</dbReference>
<dbReference type="InterPro" id="IPR026289">
    <property type="entry name" value="SBP_TakP-like"/>
</dbReference>
<feature type="binding site" evidence="3">
    <location>
        <position position="224"/>
    </location>
    <ligand>
        <name>Na(+)</name>
        <dbReference type="ChEBI" id="CHEBI:29101"/>
    </ligand>
</feature>
<organism evidence="5 6">
    <name type="scientific">Bradyrhizobium archetypum</name>
    <dbReference type="NCBI Taxonomy" id="2721160"/>
    <lineage>
        <taxon>Bacteria</taxon>
        <taxon>Pseudomonadati</taxon>
        <taxon>Pseudomonadota</taxon>
        <taxon>Alphaproteobacteria</taxon>
        <taxon>Hyphomicrobiales</taxon>
        <taxon>Nitrobacteraceae</taxon>
        <taxon>Bradyrhizobium</taxon>
    </lineage>
</organism>
<sequence length="379" mass="41740">MTKPTRDKTSTRRRFLKVAAAGAATAVAAPSVVSAQGPISMRWQSTWPSKDIFHEYALDYAKKVNDMTGGELKIEVLPAGAVVPAFGLLDAVSKGVLDGGHGVLVYHYGKQTALALWGSGPGFAMDANMLLAWHRYGGGKELLEKLYASINANVVSFPYGPMPTQPFGWFKKPISKIDDVKGLKFRTVGISIDVYSGMGAAVNALPGGEIVAAMDRGLLDAAEFNNATSDRVLGFPDVSKVCMLQSYHQNAEQFEIMFNKDKYNALPDKMKAIIANAVDAASADMSWKAIDRYSKDYVELQSKDNVKFYKTPDAILKRQLEIYDEVAKKKASENPLFKEIIQSQIEFAKRATQWEQDTVVNRRMAYDHYFGPNAAAKKL</sequence>
<dbReference type="GO" id="GO:0046872">
    <property type="term" value="F:metal ion binding"/>
    <property type="evidence" value="ECO:0007669"/>
    <property type="project" value="UniProtKB-KW"/>
</dbReference>
<evidence type="ECO:0000256" key="4">
    <source>
        <dbReference type="SAM" id="SignalP"/>
    </source>
</evidence>
<keyword evidence="1 4" id="KW-0732">Signal</keyword>
<protein>
    <submittedName>
        <fullName evidence="5">TRAP transporter substrate-binding protein</fullName>
    </submittedName>
</protein>
<keyword evidence="3" id="KW-0479">Metal-binding</keyword>
<dbReference type="Gene3D" id="3.40.190.170">
    <property type="entry name" value="Bacterial extracellular solute-binding protein, family 7"/>
    <property type="match status" value="1"/>
</dbReference>
<dbReference type="RefSeq" id="WP_171712649.1">
    <property type="nucleotide sequence ID" value="NZ_JAAVLW010000008.1"/>
</dbReference>
<evidence type="ECO:0000256" key="1">
    <source>
        <dbReference type="ARBA" id="ARBA00022729"/>
    </source>
</evidence>
<dbReference type="InterPro" id="IPR019546">
    <property type="entry name" value="TAT_signal_bac_arc"/>
</dbReference>
<evidence type="ECO:0000313" key="5">
    <source>
        <dbReference type="EMBL" id="NOJ49571.1"/>
    </source>
</evidence>
<dbReference type="InterPro" id="IPR038404">
    <property type="entry name" value="TRAP_DctP_sf"/>
</dbReference>
<dbReference type="PANTHER" id="PTHR33376:SF5">
    <property type="entry name" value="EXTRACYTOPLASMIC SOLUTE RECEPTOR PROTEIN"/>
    <property type="match status" value="1"/>
</dbReference>
<dbReference type="NCBIfam" id="TIGR01409">
    <property type="entry name" value="TAT_signal_seq"/>
    <property type="match status" value="1"/>
</dbReference>
<dbReference type="PIRSF" id="PIRSF039026">
    <property type="entry name" value="SiaP"/>
    <property type="match status" value="1"/>
</dbReference>
<evidence type="ECO:0000313" key="6">
    <source>
        <dbReference type="Proteomes" id="UP000528734"/>
    </source>
</evidence>
<dbReference type="Pfam" id="PF03480">
    <property type="entry name" value="DctP"/>
    <property type="match status" value="1"/>
</dbReference>
<feature type="signal peptide" evidence="4">
    <location>
        <begin position="1"/>
        <end position="35"/>
    </location>
</feature>
<feature type="binding site" evidence="3">
    <location>
        <position position="223"/>
    </location>
    <ligand>
        <name>substrate</name>
    </ligand>
</feature>
<reference evidence="5 6" key="1">
    <citation type="submission" date="2020-03" db="EMBL/GenBank/DDBJ databases">
        <title>Bradyrhizobium diversity isolated from nodules of Muelleranthus trifoliolatus.</title>
        <authorList>
            <person name="Klepa M."/>
            <person name="Helene L."/>
            <person name="Hungria M."/>
        </authorList>
    </citation>
    <scope>NUCLEOTIDE SEQUENCE [LARGE SCALE GENOMIC DNA]</scope>
    <source>
        <strain evidence="5 6">WSM 1744</strain>
    </source>
</reference>